<dbReference type="Proteomes" id="UP000198287">
    <property type="component" value="Unassembled WGS sequence"/>
</dbReference>
<protein>
    <submittedName>
        <fullName evidence="6">Glutaredoxin-3</fullName>
    </submittedName>
</protein>
<dbReference type="InterPro" id="IPR033658">
    <property type="entry name" value="GRX_PICOT-like"/>
</dbReference>
<evidence type="ECO:0000259" key="4">
    <source>
        <dbReference type="Pfam" id="PF00462"/>
    </source>
</evidence>
<name>A0A226DL86_FOLCA</name>
<dbReference type="AlphaFoldDB" id="A0A226DL86"/>
<dbReference type="STRING" id="158441.A0A226DL86"/>
<sequence>MERLRAWQKIRDTIPGSFYTILERHNQEIQQLDDALQIERDISRRKQTEFSQRWALAYERHQDLDHVLHLFDRYYQESQSKVRHDQDRRAQYFSESKELDREIRKLGKELQYLAKVKVTIETRRDLCERYKDYLQSVVMAYNRSETLVKGDEPYSKIPDLLGRFEHLRNIRDNKSTEVVTNLTRCASSLVLEDKEKDRFHHEEQAYRTYSKKMVDYTDKLQVYVGNLNENLIKVKKQNHAHILGAERPKMNIYSLYCNLAKEMRQEIKLKESDVTGQLRFIQKFLGEMKKISARVREHLQVGSEVPLPSSHEQAIQRTSFATKGTFVSMDSQVGDVKDFQSKEEIDKFFGKFPKRAILLFDEIWSQEGESTQQLIREVISDLKLSDEVGLGYVLAEQLPEVSQLYGITAVPTTILFHVNKEVFRVTGRRFRDLKDKLLSGGNLDNVSLPVTEAAQVVDLDERIKILLAQAPVMLFMKGTPSEPQCGFSRTIVGLLNETEVPYSTFNILADNEIREGLKVYSNWRTYPQLYIRGELIGGLDIVKELKESGDLMDTLKGN</sequence>
<dbReference type="GO" id="GO:0006879">
    <property type="term" value="P:intracellular iron ion homeostasis"/>
    <property type="evidence" value="ECO:0007669"/>
    <property type="project" value="TreeGrafter"/>
</dbReference>
<evidence type="ECO:0000256" key="3">
    <source>
        <dbReference type="ARBA" id="ARBA00023014"/>
    </source>
</evidence>
<dbReference type="InterPro" id="IPR002109">
    <property type="entry name" value="Glutaredoxin"/>
</dbReference>
<dbReference type="GO" id="GO:0005829">
    <property type="term" value="C:cytosol"/>
    <property type="evidence" value="ECO:0007669"/>
    <property type="project" value="TreeGrafter"/>
</dbReference>
<dbReference type="Pfam" id="PF13863">
    <property type="entry name" value="DUF4200"/>
    <property type="match status" value="1"/>
</dbReference>
<evidence type="ECO:0000256" key="2">
    <source>
        <dbReference type="ARBA" id="ARBA00023004"/>
    </source>
</evidence>
<dbReference type="PANTHER" id="PTHR10293">
    <property type="entry name" value="GLUTAREDOXIN FAMILY MEMBER"/>
    <property type="match status" value="1"/>
</dbReference>
<keyword evidence="1" id="KW-0479">Metal-binding</keyword>
<keyword evidence="2" id="KW-0408">Iron</keyword>
<gene>
    <name evidence="6" type="ORF">Fcan01_19581</name>
</gene>
<evidence type="ECO:0000313" key="6">
    <source>
        <dbReference type="EMBL" id="OXA45758.1"/>
    </source>
</evidence>
<dbReference type="CDD" id="cd03028">
    <property type="entry name" value="GRX_PICOT_like"/>
    <property type="match status" value="1"/>
</dbReference>
<evidence type="ECO:0000313" key="7">
    <source>
        <dbReference type="Proteomes" id="UP000198287"/>
    </source>
</evidence>
<dbReference type="InterPro" id="IPR036249">
    <property type="entry name" value="Thioredoxin-like_sf"/>
</dbReference>
<dbReference type="PANTHER" id="PTHR10293:SF73">
    <property type="entry name" value="GLUTAREDOXIN-3"/>
    <property type="match status" value="1"/>
</dbReference>
<dbReference type="GO" id="GO:0051536">
    <property type="term" value="F:iron-sulfur cluster binding"/>
    <property type="evidence" value="ECO:0007669"/>
    <property type="project" value="UniProtKB-KW"/>
</dbReference>
<dbReference type="GO" id="GO:0046872">
    <property type="term" value="F:metal ion binding"/>
    <property type="evidence" value="ECO:0007669"/>
    <property type="project" value="UniProtKB-KW"/>
</dbReference>
<dbReference type="Pfam" id="PF00462">
    <property type="entry name" value="Glutaredoxin"/>
    <property type="match status" value="1"/>
</dbReference>
<keyword evidence="7" id="KW-1185">Reference proteome</keyword>
<organism evidence="6 7">
    <name type="scientific">Folsomia candida</name>
    <name type="common">Springtail</name>
    <dbReference type="NCBI Taxonomy" id="158441"/>
    <lineage>
        <taxon>Eukaryota</taxon>
        <taxon>Metazoa</taxon>
        <taxon>Ecdysozoa</taxon>
        <taxon>Arthropoda</taxon>
        <taxon>Hexapoda</taxon>
        <taxon>Collembola</taxon>
        <taxon>Entomobryomorpha</taxon>
        <taxon>Isotomoidea</taxon>
        <taxon>Isotomidae</taxon>
        <taxon>Proisotominae</taxon>
        <taxon>Folsomia</taxon>
    </lineage>
</organism>
<dbReference type="OrthoDB" id="415696at2759"/>
<dbReference type="InterPro" id="IPR025252">
    <property type="entry name" value="DUF4200"/>
</dbReference>
<dbReference type="Gene3D" id="3.40.30.10">
    <property type="entry name" value="Glutaredoxin"/>
    <property type="match status" value="2"/>
</dbReference>
<dbReference type="InterPro" id="IPR004480">
    <property type="entry name" value="Monothiol_GRX-rel"/>
</dbReference>
<accession>A0A226DL86</accession>
<feature type="domain" description="Glutaredoxin" evidence="4">
    <location>
        <begin position="472"/>
        <end position="536"/>
    </location>
</feature>
<dbReference type="EMBL" id="LNIX01000017">
    <property type="protein sequence ID" value="OXA45758.1"/>
    <property type="molecule type" value="Genomic_DNA"/>
</dbReference>
<dbReference type="SUPFAM" id="SSF52833">
    <property type="entry name" value="Thioredoxin-like"/>
    <property type="match status" value="2"/>
</dbReference>
<evidence type="ECO:0000259" key="5">
    <source>
        <dbReference type="Pfam" id="PF13863"/>
    </source>
</evidence>
<comment type="caution">
    <text evidence="6">The sequence shown here is derived from an EMBL/GenBank/DDBJ whole genome shotgun (WGS) entry which is preliminary data.</text>
</comment>
<keyword evidence="3" id="KW-0411">Iron-sulfur</keyword>
<reference evidence="6 7" key="1">
    <citation type="submission" date="2015-12" db="EMBL/GenBank/DDBJ databases">
        <title>The genome of Folsomia candida.</title>
        <authorList>
            <person name="Faddeeva A."/>
            <person name="Derks M.F."/>
            <person name="Anvar Y."/>
            <person name="Smit S."/>
            <person name="Van Straalen N."/>
            <person name="Roelofs D."/>
        </authorList>
    </citation>
    <scope>NUCLEOTIDE SEQUENCE [LARGE SCALE GENOMIC DNA]</scope>
    <source>
        <strain evidence="6 7">VU population</strain>
        <tissue evidence="6">Whole body</tissue>
    </source>
</reference>
<proteinExistence type="predicted"/>
<feature type="domain" description="DUF4200" evidence="5">
    <location>
        <begin position="26"/>
        <end position="138"/>
    </location>
</feature>
<evidence type="ECO:0000256" key="1">
    <source>
        <dbReference type="ARBA" id="ARBA00022723"/>
    </source>
</evidence>
<dbReference type="PROSITE" id="PS51354">
    <property type="entry name" value="GLUTAREDOXIN_2"/>
    <property type="match status" value="1"/>
</dbReference>
<dbReference type="FunFam" id="3.40.30.10:FF:000012">
    <property type="entry name" value="Monothiol glutaredoxin"/>
    <property type="match status" value="1"/>
</dbReference>
<dbReference type="GO" id="GO:0005634">
    <property type="term" value="C:nucleus"/>
    <property type="evidence" value="ECO:0007669"/>
    <property type="project" value="TreeGrafter"/>
</dbReference>